<accession>A0A176SZ43</accession>
<dbReference type="InterPro" id="IPR029045">
    <property type="entry name" value="ClpP/crotonase-like_dom_sf"/>
</dbReference>
<sequence length="488" mass="54049">MKIQLFPKIIFVFIFSVFLVSCDKSEDGIPTDLEVENFVWRGLNAFYLWQNDIPDLSDLRFSNQNQLNAYLEGYSSPESLFENLLNRPTDRFSWIVDDYVALENSFEGINLSTGMEFGLKLYRDNSTNVYGYVRYVIPTSDADIKGVTRGVIFNTVNGTQLTESNYSSLLFSSTTLLEIGLADYNNGIPTANGTTISLTKELVTEYPVAISKVLNEGGKKIGYLMYNQFSSSFDGELNAAFGTFKSQLVDELIIDLRYNGGGSVRTATYLGGMITGLFNGEIYSKEVWNSKVQAASTDPTRFLNYFTDEINNTDVNGNIILQEPINNLDLPTVYFIVSGSTASASELVINALRPYIDVKLVGTKTVGKQVGSVTLYDSESFTKEGADFNTSHTYAMQPIVLKISNKDDQDEIDGFTPGITLPGIELAEDYGDLGELGELSDPLLSATVNYITTGAKGIFKTNSQEYSEIFNSKLATPTSNNMYVDFKK</sequence>
<dbReference type="GO" id="GO:0030288">
    <property type="term" value="C:outer membrane-bounded periplasmic space"/>
    <property type="evidence" value="ECO:0007669"/>
    <property type="project" value="TreeGrafter"/>
</dbReference>
<dbReference type="Proteomes" id="UP000076923">
    <property type="component" value="Unassembled WGS sequence"/>
</dbReference>
<protein>
    <submittedName>
        <fullName evidence="2">Peptidase S41</fullName>
    </submittedName>
</protein>
<dbReference type="GO" id="GO:0008236">
    <property type="term" value="F:serine-type peptidase activity"/>
    <property type="evidence" value="ECO:0007669"/>
    <property type="project" value="InterPro"/>
</dbReference>
<dbReference type="OrthoDB" id="7168509at2"/>
<dbReference type="AlphaFoldDB" id="A0A176SZ43"/>
<dbReference type="Gene3D" id="2.30.42.10">
    <property type="match status" value="1"/>
</dbReference>
<dbReference type="CDD" id="cd07561">
    <property type="entry name" value="Peptidase_S41_CPP_like"/>
    <property type="match status" value="1"/>
</dbReference>
<dbReference type="GO" id="GO:0006508">
    <property type="term" value="P:proteolysis"/>
    <property type="evidence" value="ECO:0007669"/>
    <property type="project" value="InterPro"/>
</dbReference>
<dbReference type="SUPFAM" id="SSF52096">
    <property type="entry name" value="ClpP/crotonase"/>
    <property type="match status" value="1"/>
</dbReference>
<reference evidence="2 3" key="1">
    <citation type="submission" date="2016-02" db="EMBL/GenBank/DDBJ databases">
        <title>Draft genome sequence of Polaribacter atrinae KACC17473.</title>
        <authorList>
            <person name="Shin S.-K."/>
            <person name="Yi H."/>
        </authorList>
    </citation>
    <scope>NUCLEOTIDE SEQUENCE [LARGE SCALE GENOMIC DNA]</scope>
    <source>
        <strain evidence="2 3">KACC 17473</strain>
    </source>
</reference>
<dbReference type="EMBL" id="LVWE01000085">
    <property type="protein sequence ID" value="OAD40860.1"/>
    <property type="molecule type" value="Genomic_DNA"/>
</dbReference>
<dbReference type="InterPro" id="IPR005151">
    <property type="entry name" value="Tail-specific_protease"/>
</dbReference>
<dbReference type="Gene3D" id="3.90.226.10">
    <property type="entry name" value="2-enoyl-CoA Hydratase, Chain A, domain 1"/>
    <property type="match status" value="1"/>
</dbReference>
<dbReference type="GO" id="GO:0007165">
    <property type="term" value="P:signal transduction"/>
    <property type="evidence" value="ECO:0007669"/>
    <property type="project" value="TreeGrafter"/>
</dbReference>
<dbReference type="Gene3D" id="3.30.750.170">
    <property type="match status" value="1"/>
</dbReference>
<comment type="caution">
    <text evidence="2">The sequence shown here is derived from an EMBL/GenBank/DDBJ whole genome shotgun (WGS) entry which is preliminary data.</text>
</comment>
<keyword evidence="3" id="KW-1185">Reference proteome</keyword>
<dbReference type="RefSeq" id="WP_068452850.1">
    <property type="nucleotide sequence ID" value="NZ_CANKUV010000003.1"/>
</dbReference>
<dbReference type="PANTHER" id="PTHR32060">
    <property type="entry name" value="TAIL-SPECIFIC PROTEASE"/>
    <property type="match status" value="1"/>
</dbReference>
<proteinExistence type="predicted"/>
<evidence type="ECO:0000313" key="2">
    <source>
        <dbReference type="EMBL" id="OAD40860.1"/>
    </source>
</evidence>
<dbReference type="Pfam" id="PF03572">
    <property type="entry name" value="Peptidase_S41"/>
    <property type="match status" value="1"/>
</dbReference>
<dbReference type="STRING" id="1333662.LPB303_16600"/>
<feature type="domain" description="Tail specific protease" evidence="1">
    <location>
        <begin position="191"/>
        <end position="422"/>
    </location>
</feature>
<organism evidence="2 3">
    <name type="scientific">Polaribacter atrinae</name>
    <dbReference type="NCBI Taxonomy" id="1333662"/>
    <lineage>
        <taxon>Bacteria</taxon>
        <taxon>Pseudomonadati</taxon>
        <taxon>Bacteroidota</taxon>
        <taxon>Flavobacteriia</taxon>
        <taxon>Flavobacteriales</taxon>
        <taxon>Flavobacteriaceae</taxon>
    </lineage>
</organism>
<evidence type="ECO:0000313" key="3">
    <source>
        <dbReference type="Proteomes" id="UP000076923"/>
    </source>
</evidence>
<dbReference type="InterPro" id="IPR041613">
    <property type="entry name" value="Pept_S41_N"/>
</dbReference>
<evidence type="ECO:0000259" key="1">
    <source>
        <dbReference type="SMART" id="SM00245"/>
    </source>
</evidence>
<dbReference type="GO" id="GO:0004175">
    <property type="term" value="F:endopeptidase activity"/>
    <property type="evidence" value="ECO:0007669"/>
    <property type="project" value="TreeGrafter"/>
</dbReference>
<dbReference type="PROSITE" id="PS51257">
    <property type="entry name" value="PROKAR_LIPOPROTEIN"/>
    <property type="match status" value="1"/>
</dbReference>
<dbReference type="InterPro" id="IPR036034">
    <property type="entry name" value="PDZ_sf"/>
</dbReference>
<dbReference type="PANTHER" id="PTHR32060:SF30">
    <property type="entry name" value="CARBOXY-TERMINAL PROCESSING PROTEASE CTPA"/>
    <property type="match status" value="1"/>
</dbReference>
<dbReference type="Pfam" id="PF18294">
    <property type="entry name" value="Pept_S41_N"/>
    <property type="match status" value="1"/>
</dbReference>
<dbReference type="SMART" id="SM00245">
    <property type="entry name" value="TSPc"/>
    <property type="match status" value="1"/>
</dbReference>
<name>A0A176SZ43_9FLAO</name>
<gene>
    <name evidence="2" type="ORF">LPB303_16600</name>
</gene>